<keyword evidence="2" id="KW-0808">Transferase</keyword>
<dbReference type="InterPro" id="IPR016477">
    <property type="entry name" value="Fructo-/Ketosamine-3-kinase"/>
</dbReference>
<dbReference type="Pfam" id="PF03881">
    <property type="entry name" value="Fructosamin_kin"/>
    <property type="match status" value="1"/>
</dbReference>
<accession>A0A8J7S6A6</accession>
<feature type="domain" description="Protein kinase" evidence="3">
    <location>
        <begin position="19"/>
        <end position="290"/>
    </location>
</feature>
<reference evidence="4" key="1">
    <citation type="submission" date="2021-02" db="EMBL/GenBank/DDBJ databases">
        <title>Natronogracilivirga saccharolytica gen. nov. sp. nov. a new anaerobic, haloalkiliphilic carbohydrate-fermenting bacterium from soda lake and proposing of Cyclonatronumiaceae fam. nov. in the phylum Balneolaeota.</title>
        <authorList>
            <person name="Zhilina T.N."/>
            <person name="Sorokin D.Y."/>
            <person name="Zavarzina D.G."/>
            <person name="Toshchakov S.V."/>
            <person name="Kublanov I.V."/>
        </authorList>
    </citation>
    <scope>NUCLEOTIDE SEQUENCE</scope>
    <source>
        <strain evidence="4">Z-1702</strain>
    </source>
</reference>
<proteinExistence type="inferred from homology"/>
<dbReference type="PANTHER" id="PTHR12149">
    <property type="entry name" value="FRUCTOSAMINE 3 KINASE-RELATED PROTEIN"/>
    <property type="match status" value="1"/>
</dbReference>
<comment type="caution">
    <text evidence="4">The sequence shown here is derived from an EMBL/GenBank/DDBJ whole genome shotgun (WGS) entry which is preliminary data.</text>
</comment>
<dbReference type="GO" id="GO:0004672">
    <property type="term" value="F:protein kinase activity"/>
    <property type="evidence" value="ECO:0007669"/>
    <property type="project" value="InterPro"/>
</dbReference>
<gene>
    <name evidence="4" type="ORF">NATSA_08740</name>
</gene>
<keyword evidence="2 4" id="KW-0418">Kinase</keyword>
<dbReference type="PANTHER" id="PTHR12149:SF8">
    <property type="entry name" value="PROTEIN-RIBULOSAMINE 3-KINASE"/>
    <property type="match status" value="1"/>
</dbReference>
<dbReference type="GO" id="GO:0005524">
    <property type="term" value="F:ATP binding"/>
    <property type="evidence" value="ECO:0007669"/>
    <property type="project" value="InterPro"/>
</dbReference>
<dbReference type="Gene3D" id="3.90.1200.10">
    <property type="match status" value="1"/>
</dbReference>
<name>A0A8J7S6A6_9BACT</name>
<keyword evidence="5" id="KW-1185">Reference proteome</keyword>
<dbReference type="PIRSF" id="PIRSF006221">
    <property type="entry name" value="Ketosamine-3-kinase"/>
    <property type="match status" value="1"/>
</dbReference>
<dbReference type="AlphaFoldDB" id="A0A8J7S6A6"/>
<dbReference type="RefSeq" id="WP_210511755.1">
    <property type="nucleotide sequence ID" value="NZ_JAFIDN010000006.1"/>
</dbReference>
<dbReference type="EMBL" id="JAFIDN010000006">
    <property type="protein sequence ID" value="MBP3192748.1"/>
    <property type="molecule type" value="Genomic_DNA"/>
</dbReference>
<evidence type="ECO:0000256" key="2">
    <source>
        <dbReference type="PIRNR" id="PIRNR006221"/>
    </source>
</evidence>
<organism evidence="4 5">
    <name type="scientific">Natronogracilivirga saccharolytica</name>
    <dbReference type="NCBI Taxonomy" id="2812953"/>
    <lineage>
        <taxon>Bacteria</taxon>
        <taxon>Pseudomonadati</taxon>
        <taxon>Balneolota</taxon>
        <taxon>Balneolia</taxon>
        <taxon>Balneolales</taxon>
        <taxon>Cyclonatronaceae</taxon>
        <taxon>Natronogracilivirga</taxon>
    </lineage>
</organism>
<dbReference type="Gene3D" id="3.30.200.20">
    <property type="entry name" value="Phosphorylase Kinase, domain 1"/>
    <property type="match status" value="1"/>
</dbReference>
<dbReference type="InterPro" id="IPR011009">
    <property type="entry name" value="Kinase-like_dom_sf"/>
</dbReference>
<dbReference type="Proteomes" id="UP000673975">
    <property type="component" value="Unassembled WGS sequence"/>
</dbReference>
<evidence type="ECO:0000259" key="3">
    <source>
        <dbReference type="PROSITE" id="PS50011"/>
    </source>
</evidence>
<dbReference type="SUPFAM" id="SSF56112">
    <property type="entry name" value="Protein kinase-like (PK-like)"/>
    <property type="match status" value="1"/>
</dbReference>
<dbReference type="PROSITE" id="PS50011">
    <property type="entry name" value="PROTEIN_KINASE_DOM"/>
    <property type="match status" value="1"/>
</dbReference>
<dbReference type="PROSITE" id="PS51257">
    <property type="entry name" value="PROKAR_LIPOPROTEIN"/>
    <property type="match status" value="1"/>
</dbReference>
<evidence type="ECO:0000313" key="5">
    <source>
        <dbReference type="Proteomes" id="UP000673975"/>
    </source>
</evidence>
<evidence type="ECO:0000256" key="1">
    <source>
        <dbReference type="ARBA" id="ARBA00009460"/>
    </source>
</evidence>
<evidence type="ECO:0000313" key="4">
    <source>
        <dbReference type="EMBL" id="MBP3192748.1"/>
    </source>
</evidence>
<protein>
    <submittedName>
        <fullName evidence="4">Fructosamine kinase family protein</fullName>
    </submittedName>
</protein>
<comment type="similarity">
    <text evidence="1 2">Belongs to the fructosamine kinase family.</text>
</comment>
<sequence length="290" mass="32584">MKIAQTVDHYFNEQFGSGVSGVAAVGGGCINDTYRVTLGDGSDFFVKENRISLLDMFEKEARGLRLLSEAANGIQIPEVHGILKDEESGQAWLVLSFIREASKSSIFDDNFGRALAGMHQNSSSQYGLDHNNYIGRLPQINDWRDDWVSFFIDCRIEPQVKMAREKGHFSGQTGNCLERLYKMLPDIMPEAPPSLLHGDLWGGNYLCDDQDRPVLIDPAVYYGHPEAELAFTRLFGGFGPDFYKSYEEVSPLSPGFSERVDIYNLYPLLVHVNLFGGSYVSQTEAIIRRF</sequence>
<dbReference type="InterPro" id="IPR000719">
    <property type="entry name" value="Prot_kinase_dom"/>
</dbReference>